<dbReference type="Proteomes" id="UP000234479">
    <property type="component" value="Unassembled WGS sequence"/>
</dbReference>
<accession>A0A2N5D2I5</accession>
<reference evidence="2 3" key="1">
    <citation type="submission" date="2017-12" db="EMBL/GenBank/DDBJ databases">
        <title>The genome sequence of Caulobacter sp. 410.</title>
        <authorList>
            <person name="Gao J."/>
            <person name="Mao X."/>
            <person name="Sun J."/>
        </authorList>
    </citation>
    <scope>NUCLEOTIDE SEQUENCE [LARGE SCALE GENOMIC DNA]</scope>
    <source>
        <strain evidence="2 3">410</strain>
    </source>
</reference>
<dbReference type="Gene3D" id="1.25.40.10">
    <property type="entry name" value="Tetratricopeptide repeat domain"/>
    <property type="match status" value="1"/>
</dbReference>
<organism evidence="2 3">
    <name type="scientific">Caulobacter zeae</name>
    <dbReference type="NCBI Taxonomy" id="2055137"/>
    <lineage>
        <taxon>Bacteria</taxon>
        <taxon>Pseudomonadati</taxon>
        <taxon>Pseudomonadota</taxon>
        <taxon>Alphaproteobacteria</taxon>
        <taxon>Caulobacterales</taxon>
        <taxon>Caulobacteraceae</taxon>
        <taxon>Caulobacter</taxon>
    </lineage>
</organism>
<evidence type="ECO:0000313" key="2">
    <source>
        <dbReference type="EMBL" id="PLR20221.1"/>
    </source>
</evidence>
<dbReference type="SUPFAM" id="SSF48452">
    <property type="entry name" value="TPR-like"/>
    <property type="match status" value="1"/>
</dbReference>
<evidence type="ECO:0000313" key="3">
    <source>
        <dbReference type="Proteomes" id="UP000234479"/>
    </source>
</evidence>
<comment type="caution">
    <text evidence="2">The sequence shown here is derived from an EMBL/GenBank/DDBJ whole genome shotgun (WGS) entry which is preliminary data.</text>
</comment>
<keyword evidence="3" id="KW-1185">Reference proteome</keyword>
<gene>
    <name evidence="2" type="ORF">SGCZBJ_22375</name>
</gene>
<evidence type="ECO:0008006" key="4">
    <source>
        <dbReference type="Google" id="ProtNLM"/>
    </source>
</evidence>
<dbReference type="InterPro" id="IPR011990">
    <property type="entry name" value="TPR-like_helical_dom_sf"/>
</dbReference>
<sequence length="523" mass="58474">MGAWAPAWGQGGGVAAAPPVVQADAPGRWIRGESDHFIVYSDRSEALIRRYVTMLEDFDSVLRMLHGKAEAETPRKLPLYLLSSSRQLRRTIPGADERMQGVYLTGVEDIFVLAIRDDSNSYDRNNGDDTVLHEYTHHFMMQYFPDAYPGWMVEGLAEYYKTIDLQMKKVQIGDFSRGRASSLLNDKWLPMSDLLSKRPSQFDRDQVLTYYAQSWLLTHYVWSDKERRKKLQVYLDLVRDHGDPMASWTKVYGQDGPALEKALRTYMNKPLLALNLTREPPKPQIAFSRLPAGADDLILEIQQLKLGVAKAEAPALLVKFQEAAAKRPGEYYSRLALARAEIELGDRAKGEAILKTLLDERPSDLETLQVMAYSRLETARRMARTPADRDKAKAIYADAANYLGRAHKLDDDNYLTLYGYAETKSMDREPSQNTLNVVFRAATIAPQNPAIRTNAARLFIRAKQYEIARELLEPVAGNPHGGPQARRAAQLLSTLEGKADGEALKPATAAAASGEGDKDAPGG</sequence>
<name>A0A2N5D2I5_9CAUL</name>
<evidence type="ECO:0000256" key="1">
    <source>
        <dbReference type="SAM" id="MobiDB-lite"/>
    </source>
</evidence>
<feature type="region of interest" description="Disordered" evidence="1">
    <location>
        <begin position="475"/>
        <end position="523"/>
    </location>
</feature>
<dbReference type="AlphaFoldDB" id="A0A2N5D2I5"/>
<proteinExistence type="predicted"/>
<dbReference type="EMBL" id="PJRS01000046">
    <property type="protein sequence ID" value="PLR20221.1"/>
    <property type="molecule type" value="Genomic_DNA"/>
</dbReference>
<protein>
    <recommendedName>
        <fullName evidence="4">DUF1570 domain-containing protein</fullName>
    </recommendedName>
</protein>